<dbReference type="EMBL" id="MLJW01000116">
    <property type="protein sequence ID" value="OIQ98684.1"/>
    <property type="molecule type" value="Genomic_DNA"/>
</dbReference>
<name>A0A1J5S363_9ZZZZ</name>
<dbReference type="Pfam" id="PF20551">
    <property type="entry name" value="DUF6765"/>
    <property type="match status" value="1"/>
</dbReference>
<evidence type="ECO:0000313" key="1">
    <source>
        <dbReference type="EMBL" id="OIQ98684.1"/>
    </source>
</evidence>
<sequence length="357" mass="39728">MNIDFHYGVIYITSRLAGMSPEQAEVVAHSCQYVDDSTKPGILEFAGGETYDRFASAHKMFDYKNAVNAENRVVWAPFHFLPGGQGNTLEEKSICRPDSDIARAMVKRAIEGRSANNGLHRLGIALHVYVDTWAHQGFSGTISKHNIVKSLEGDDHDHATWLAKLKGFLTDIEDRIESDFLDAVSGLGHGAALHFPDMPWAKWKYTNGHGLNIERDNLPDFLQAADMACKVVQGFLHGNSNYVTEAGLGTEAKQALKSILSGNQDHDEHKRLEVLSAAFSKGAIPRFKEDIPKYIAKGDGSWKHAATGITDVNDGETKPAWSDKFENSDYRKFHDAIKEHRFVVTQEILPMHNVRLA</sequence>
<gene>
    <name evidence="1" type="ORF">GALL_193420</name>
</gene>
<dbReference type="AlphaFoldDB" id="A0A1J5S363"/>
<dbReference type="InterPro" id="IPR046653">
    <property type="entry name" value="DUF6765"/>
</dbReference>
<protein>
    <submittedName>
        <fullName evidence="1">Uncharacterized protein</fullName>
    </submittedName>
</protein>
<reference evidence="1" key="1">
    <citation type="submission" date="2016-10" db="EMBL/GenBank/DDBJ databases">
        <title>Sequence of Gallionella enrichment culture.</title>
        <authorList>
            <person name="Poehlein A."/>
            <person name="Muehling M."/>
            <person name="Daniel R."/>
        </authorList>
    </citation>
    <scope>NUCLEOTIDE SEQUENCE</scope>
</reference>
<comment type="caution">
    <text evidence="1">The sequence shown here is derived from an EMBL/GenBank/DDBJ whole genome shotgun (WGS) entry which is preliminary data.</text>
</comment>
<organism evidence="1">
    <name type="scientific">mine drainage metagenome</name>
    <dbReference type="NCBI Taxonomy" id="410659"/>
    <lineage>
        <taxon>unclassified sequences</taxon>
        <taxon>metagenomes</taxon>
        <taxon>ecological metagenomes</taxon>
    </lineage>
</organism>
<proteinExistence type="predicted"/>
<accession>A0A1J5S363</accession>